<dbReference type="PANTHER" id="PTHR46211">
    <property type="entry name" value="GLYCEROPHOSPHORYL DIESTER PHOSPHODIESTERASE"/>
    <property type="match status" value="1"/>
</dbReference>
<reference evidence="2 3" key="1">
    <citation type="journal article" date="2019" name="Int. J. Syst. Evol. Microbiol.">
        <title>The Global Catalogue of Microorganisms (GCM) 10K type strain sequencing project: providing services to taxonomists for standard genome sequencing and annotation.</title>
        <authorList>
            <consortium name="The Broad Institute Genomics Platform"/>
            <consortium name="The Broad Institute Genome Sequencing Center for Infectious Disease"/>
            <person name="Wu L."/>
            <person name="Ma J."/>
        </authorList>
    </citation>
    <scope>NUCLEOTIDE SEQUENCE [LARGE SCALE GENOMIC DNA]</scope>
    <source>
        <strain evidence="2 3">JCM 16022</strain>
    </source>
</reference>
<keyword evidence="3" id="KW-1185">Reference proteome</keyword>
<dbReference type="Gene3D" id="3.20.20.190">
    <property type="entry name" value="Phosphatidylinositol (PI) phosphodiesterase"/>
    <property type="match status" value="1"/>
</dbReference>
<gene>
    <name evidence="2" type="ORF">GCM10009844_33750</name>
</gene>
<accession>A0ABN3A0J9</accession>
<comment type="caution">
    <text evidence="2">The sequence shown here is derived from an EMBL/GenBank/DDBJ whole genome shotgun (WGS) entry which is preliminary data.</text>
</comment>
<dbReference type="CDD" id="cd08556">
    <property type="entry name" value="GDPD"/>
    <property type="match status" value="1"/>
</dbReference>
<dbReference type="Pfam" id="PF03009">
    <property type="entry name" value="GDPD"/>
    <property type="match status" value="1"/>
</dbReference>
<dbReference type="SUPFAM" id="SSF51695">
    <property type="entry name" value="PLC-like phosphodiesterases"/>
    <property type="match status" value="1"/>
</dbReference>
<evidence type="ECO:0000259" key="1">
    <source>
        <dbReference type="PROSITE" id="PS51704"/>
    </source>
</evidence>
<organism evidence="2 3">
    <name type="scientific">Nocardioides koreensis</name>
    <dbReference type="NCBI Taxonomy" id="433651"/>
    <lineage>
        <taxon>Bacteria</taxon>
        <taxon>Bacillati</taxon>
        <taxon>Actinomycetota</taxon>
        <taxon>Actinomycetes</taxon>
        <taxon>Propionibacteriales</taxon>
        <taxon>Nocardioidaceae</taxon>
        <taxon>Nocardioides</taxon>
    </lineage>
</organism>
<evidence type="ECO:0000313" key="2">
    <source>
        <dbReference type="EMBL" id="GAA2151484.1"/>
    </source>
</evidence>
<dbReference type="EMBL" id="BAAAQR010000011">
    <property type="protein sequence ID" value="GAA2151484.1"/>
    <property type="molecule type" value="Genomic_DNA"/>
</dbReference>
<dbReference type="PROSITE" id="PS51704">
    <property type="entry name" value="GP_PDE"/>
    <property type="match status" value="1"/>
</dbReference>
<name>A0ABN3A0J9_9ACTN</name>
<evidence type="ECO:0000313" key="3">
    <source>
        <dbReference type="Proteomes" id="UP001501771"/>
    </source>
</evidence>
<dbReference type="InterPro" id="IPR030395">
    <property type="entry name" value="GP_PDE_dom"/>
</dbReference>
<protein>
    <recommendedName>
        <fullName evidence="1">GP-PDE domain-containing protein</fullName>
    </recommendedName>
</protein>
<sequence length="265" mass="28260">MRPAPAPVLVSAHRNGARDDPALENTPAALDRAVATGAEYVELDVRRCRDGTLVLSHESWVLLGGELCPVAQLSYDEFAAAAPGALRFEDAVGLLAGRAGVHLDLKFRSPAEAYASPGGALEVAAVARAVELAGPANVVVTTGNVQAIRAVRDWSDAAGLGVRAGLSVGGSVAGRPLAEQVRSRWSELFPAPRFAESRADAVVANHWLALLGVARFARRARLPLLVWTVDHPLLLRYWLRPGRAWMVTTNRPELALSIRGARIQP</sequence>
<feature type="domain" description="GP-PDE" evidence="1">
    <location>
        <begin position="8"/>
        <end position="239"/>
    </location>
</feature>
<dbReference type="InterPro" id="IPR017946">
    <property type="entry name" value="PLC-like_Pdiesterase_TIM-brl"/>
</dbReference>
<dbReference type="Proteomes" id="UP001501771">
    <property type="component" value="Unassembled WGS sequence"/>
</dbReference>
<dbReference type="RefSeq" id="WP_344154864.1">
    <property type="nucleotide sequence ID" value="NZ_BAAAQR010000011.1"/>
</dbReference>
<dbReference type="PANTHER" id="PTHR46211:SF1">
    <property type="entry name" value="GLYCEROPHOSPHODIESTER PHOSPHODIESTERASE, CYTOPLASMIC"/>
    <property type="match status" value="1"/>
</dbReference>
<proteinExistence type="predicted"/>